<sequence length="278" mass="29989">MRIAITGASGLVGWPVAQWLAARGHTITTIGRRQVPGLAHRDWHLGQVPDLSGQDALVHAAFTHVPGRYRGGEGDDPEGFTRANLGGTLSLMDAAEAARLRIVFLSSRAVYGAYPPGTRLTEELPPRPDTLYGEVKLAAERALGRRGTSLRATGIYGPLVPGRGHKWADLFARFAAGDRPAPRIGTELHVDDLADAIERVLAVDTPPPVVNVSDIVLDRRDLLERYARIAGIPDPLPHRGDPDGVSEMDTARLRDLGWRPRGVDGLDTVLEAIVAARD</sequence>
<dbReference type="AlphaFoldDB" id="A0A1Y5TT58"/>
<dbReference type="GO" id="GO:0003978">
    <property type="term" value="F:UDP-glucose 4-epimerase activity"/>
    <property type="evidence" value="ECO:0007669"/>
    <property type="project" value="UniProtKB-EC"/>
</dbReference>
<reference evidence="2 3" key="1">
    <citation type="submission" date="2017-03" db="EMBL/GenBank/DDBJ databases">
        <authorList>
            <person name="Afonso C.L."/>
            <person name="Miller P.J."/>
            <person name="Scott M.A."/>
            <person name="Spackman E."/>
            <person name="Goraichik I."/>
            <person name="Dimitrov K.M."/>
            <person name="Suarez D.L."/>
            <person name="Swayne D.E."/>
        </authorList>
    </citation>
    <scope>NUCLEOTIDE SEQUENCE [LARGE SCALE GENOMIC DNA]</scope>
    <source>
        <strain evidence="2 3">CECT 7066</strain>
    </source>
</reference>
<dbReference type="CDD" id="cd08946">
    <property type="entry name" value="SDR_e"/>
    <property type="match status" value="1"/>
</dbReference>
<dbReference type="EC" id="5.1.3.2" evidence="2"/>
<feature type="domain" description="NAD-dependent epimerase/dehydratase" evidence="1">
    <location>
        <begin position="3"/>
        <end position="212"/>
    </location>
</feature>
<gene>
    <name evidence="2" type="primary">galE_2</name>
    <name evidence="2" type="ORF">PAM7066_03389</name>
</gene>
<protein>
    <submittedName>
        <fullName evidence="2">UDP-glucose 4-epimerase</fullName>
        <ecNumber evidence="2">5.1.3.2</ecNumber>
    </submittedName>
</protein>
<dbReference type="Pfam" id="PF01370">
    <property type="entry name" value="Epimerase"/>
    <property type="match status" value="1"/>
</dbReference>
<keyword evidence="2" id="KW-0413">Isomerase</keyword>
<evidence type="ECO:0000259" key="1">
    <source>
        <dbReference type="Pfam" id="PF01370"/>
    </source>
</evidence>
<dbReference type="OrthoDB" id="9814124at2"/>
<dbReference type="PANTHER" id="PTHR43245">
    <property type="entry name" value="BIFUNCTIONAL POLYMYXIN RESISTANCE PROTEIN ARNA"/>
    <property type="match status" value="1"/>
</dbReference>
<evidence type="ECO:0000313" key="3">
    <source>
        <dbReference type="Proteomes" id="UP000193870"/>
    </source>
</evidence>
<dbReference type="SUPFAM" id="SSF51735">
    <property type="entry name" value="NAD(P)-binding Rossmann-fold domains"/>
    <property type="match status" value="1"/>
</dbReference>
<dbReference type="Proteomes" id="UP000193870">
    <property type="component" value="Unassembled WGS sequence"/>
</dbReference>
<accession>A0A1Y5TT58</accession>
<dbReference type="InterPro" id="IPR050177">
    <property type="entry name" value="Lipid_A_modif_metabolic_enz"/>
</dbReference>
<dbReference type="InterPro" id="IPR036291">
    <property type="entry name" value="NAD(P)-bd_dom_sf"/>
</dbReference>
<name>A0A1Y5TT58_9RHOB</name>
<proteinExistence type="predicted"/>
<organism evidence="2 3">
    <name type="scientific">Palleronia marisminoris</name>
    <dbReference type="NCBI Taxonomy" id="315423"/>
    <lineage>
        <taxon>Bacteria</taxon>
        <taxon>Pseudomonadati</taxon>
        <taxon>Pseudomonadota</taxon>
        <taxon>Alphaproteobacteria</taxon>
        <taxon>Rhodobacterales</taxon>
        <taxon>Roseobacteraceae</taxon>
        <taxon>Palleronia</taxon>
    </lineage>
</organism>
<dbReference type="InterPro" id="IPR001509">
    <property type="entry name" value="Epimerase_deHydtase"/>
</dbReference>
<dbReference type="STRING" id="315423.SAMN04488020_11466"/>
<dbReference type="EMBL" id="FWFV01000013">
    <property type="protein sequence ID" value="SLN67477.1"/>
    <property type="molecule type" value="Genomic_DNA"/>
</dbReference>
<keyword evidence="3" id="KW-1185">Reference proteome</keyword>
<evidence type="ECO:0000313" key="2">
    <source>
        <dbReference type="EMBL" id="SLN67477.1"/>
    </source>
</evidence>
<dbReference type="Gene3D" id="3.40.50.720">
    <property type="entry name" value="NAD(P)-binding Rossmann-like Domain"/>
    <property type="match status" value="1"/>
</dbReference>
<dbReference type="RefSeq" id="WP_085855347.1">
    <property type="nucleotide sequence ID" value="NZ_FOPF01000014.1"/>
</dbReference>
<dbReference type="PANTHER" id="PTHR43245:SF55">
    <property type="entry name" value="NAD(P)-BINDING DOMAIN-CONTAINING PROTEIN"/>
    <property type="match status" value="1"/>
</dbReference>